<dbReference type="InterPro" id="IPR027417">
    <property type="entry name" value="P-loop_NTPase"/>
</dbReference>
<protein>
    <submittedName>
        <fullName evidence="1">Uncharacterized protein</fullName>
    </submittedName>
</protein>
<gene>
    <name evidence="1" type="ORF">HPB51_007485</name>
</gene>
<organism evidence="1 2">
    <name type="scientific">Rhipicephalus microplus</name>
    <name type="common">Cattle tick</name>
    <name type="synonym">Boophilus microplus</name>
    <dbReference type="NCBI Taxonomy" id="6941"/>
    <lineage>
        <taxon>Eukaryota</taxon>
        <taxon>Metazoa</taxon>
        <taxon>Ecdysozoa</taxon>
        <taxon>Arthropoda</taxon>
        <taxon>Chelicerata</taxon>
        <taxon>Arachnida</taxon>
        <taxon>Acari</taxon>
        <taxon>Parasitiformes</taxon>
        <taxon>Ixodida</taxon>
        <taxon>Ixodoidea</taxon>
        <taxon>Ixodidae</taxon>
        <taxon>Rhipicephalinae</taxon>
        <taxon>Rhipicephalus</taxon>
        <taxon>Boophilus</taxon>
    </lineage>
</organism>
<accession>A0A9J6D4C1</accession>
<dbReference type="PANTHER" id="PTHR19229">
    <property type="entry name" value="ATP-BINDING CASSETTE TRANSPORTER SUBFAMILY A ABCA"/>
    <property type="match status" value="1"/>
</dbReference>
<reference evidence="1" key="1">
    <citation type="journal article" date="2020" name="Cell">
        <title>Large-Scale Comparative Analyses of Tick Genomes Elucidate Their Genetic Diversity and Vector Capacities.</title>
        <authorList>
            <consortium name="Tick Genome and Microbiome Consortium (TIGMIC)"/>
            <person name="Jia N."/>
            <person name="Wang J."/>
            <person name="Shi W."/>
            <person name="Du L."/>
            <person name="Sun Y."/>
            <person name="Zhan W."/>
            <person name="Jiang J.F."/>
            <person name="Wang Q."/>
            <person name="Zhang B."/>
            <person name="Ji P."/>
            <person name="Bell-Sakyi L."/>
            <person name="Cui X.M."/>
            <person name="Yuan T.T."/>
            <person name="Jiang B.G."/>
            <person name="Yang W.F."/>
            <person name="Lam T.T."/>
            <person name="Chang Q.C."/>
            <person name="Ding S.J."/>
            <person name="Wang X.J."/>
            <person name="Zhu J.G."/>
            <person name="Ruan X.D."/>
            <person name="Zhao L."/>
            <person name="Wei J.T."/>
            <person name="Ye R.Z."/>
            <person name="Que T.C."/>
            <person name="Du C.H."/>
            <person name="Zhou Y.H."/>
            <person name="Cheng J.X."/>
            <person name="Dai P.F."/>
            <person name="Guo W.B."/>
            <person name="Han X.H."/>
            <person name="Huang E.J."/>
            <person name="Li L.F."/>
            <person name="Wei W."/>
            <person name="Gao Y.C."/>
            <person name="Liu J.Z."/>
            <person name="Shao H.Z."/>
            <person name="Wang X."/>
            <person name="Wang C.C."/>
            <person name="Yang T.C."/>
            <person name="Huo Q.B."/>
            <person name="Li W."/>
            <person name="Chen H.Y."/>
            <person name="Chen S.E."/>
            <person name="Zhou L.G."/>
            <person name="Ni X.B."/>
            <person name="Tian J.H."/>
            <person name="Sheng Y."/>
            <person name="Liu T."/>
            <person name="Pan Y.S."/>
            <person name="Xia L.Y."/>
            <person name="Li J."/>
            <person name="Zhao F."/>
            <person name="Cao W.C."/>
        </authorList>
    </citation>
    <scope>NUCLEOTIDE SEQUENCE</scope>
    <source>
        <strain evidence="1">Rmic-2018</strain>
    </source>
</reference>
<dbReference type="InterPro" id="IPR026082">
    <property type="entry name" value="ABCA"/>
</dbReference>
<reference evidence="1" key="2">
    <citation type="submission" date="2021-09" db="EMBL/GenBank/DDBJ databases">
        <authorList>
            <person name="Jia N."/>
            <person name="Wang J."/>
            <person name="Shi W."/>
            <person name="Du L."/>
            <person name="Sun Y."/>
            <person name="Zhan W."/>
            <person name="Jiang J."/>
            <person name="Wang Q."/>
            <person name="Zhang B."/>
            <person name="Ji P."/>
            <person name="Sakyi L.B."/>
            <person name="Cui X."/>
            <person name="Yuan T."/>
            <person name="Jiang B."/>
            <person name="Yang W."/>
            <person name="Lam T.T.-Y."/>
            <person name="Chang Q."/>
            <person name="Ding S."/>
            <person name="Wang X."/>
            <person name="Zhu J."/>
            <person name="Ruan X."/>
            <person name="Zhao L."/>
            <person name="Wei J."/>
            <person name="Que T."/>
            <person name="Du C."/>
            <person name="Cheng J."/>
            <person name="Dai P."/>
            <person name="Han X."/>
            <person name="Huang E."/>
            <person name="Gao Y."/>
            <person name="Liu J."/>
            <person name="Shao H."/>
            <person name="Ye R."/>
            <person name="Li L."/>
            <person name="Wei W."/>
            <person name="Wang X."/>
            <person name="Wang C."/>
            <person name="Huo Q."/>
            <person name="Li W."/>
            <person name="Guo W."/>
            <person name="Chen H."/>
            <person name="Chen S."/>
            <person name="Zhou L."/>
            <person name="Zhou L."/>
            <person name="Ni X."/>
            <person name="Tian J."/>
            <person name="Zhou Y."/>
            <person name="Sheng Y."/>
            <person name="Liu T."/>
            <person name="Pan Y."/>
            <person name="Xia L."/>
            <person name="Li J."/>
            <person name="Zhao F."/>
            <person name="Cao W."/>
        </authorList>
    </citation>
    <scope>NUCLEOTIDE SEQUENCE</scope>
    <source>
        <strain evidence="1">Rmic-2018</strain>
        <tissue evidence="1">Larvae</tissue>
    </source>
</reference>
<keyword evidence="2" id="KW-1185">Reference proteome</keyword>
<proteinExistence type="predicted"/>
<dbReference type="Gene3D" id="3.40.50.300">
    <property type="entry name" value="P-loop containing nucleotide triphosphate hydrolases"/>
    <property type="match status" value="1"/>
</dbReference>
<dbReference type="EMBL" id="JABSTU010000011">
    <property type="protein sequence ID" value="KAH8008893.1"/>
    <property type="molecule type" value="Genomic_DNA"/>
</dbReference>
<dbReference type="GO" id="GO:0005319">
    <property type="term" value="F:lipid transporter activity"/>
    <property type="evidence" value="ECO:0007669"/>
    <property type="project" value="TreeGrafter"/>
</dbReference>
<sequence length="169" mass="18338">MSLAMSLVGDPALVILDECTSGVDPISRGRLFRAITRIQRSSGMAVLFTSHCMRECDQLCTRVGILSGGDFTRVGDTVALKQSATQGCTIVVKLTVEQSVQDGSIKEINRGIKREFPQSVIAEKREVSARTSSHSDNFISHFAITLADDSVRGPCDGNKHKVRQEAQGK</sequence>
<evidence type="ECO:0000313" key="1">
    <source>
        <dbReference type="EMBL" id="KAH8008893.1"/>
    </source>
</evidence>
<dbReference type="SUPFAM" id="SSF52540">
    <property type="entry name" value="P-loop containing nucleoside triphosphate hydrolases"/>
    <property type="match status" value="1"/>
</dbReference>
<dbReference type="GO" id="GO:0016020">
    <property type="term" value="C:membrane"/>
    <property type="evidence" value="ECO:0007669"/>
    <property type="project" value="InterPro"/>
</dbReference>
<dbReference type="Proteomes" id="UP000821866">
    <property type="component" value="Chromosome 9"/>
</dbReference>
<dbReference type="PANTHER" id="PTHR19229:SF250">
    <property type="entry name" value="ABC TRANSPORTER DOMAIN-CONTAINING PROTEIN-RELATED"/>
    <property type="match status" value="1"/>
</dbReference>
<name>A0A9J6D4C1_RHIMP</name>
<dbReference type="AlphaFoldDB" id="A0A9J6D4C1"/>
<dbReference type="GO" id="GO:0140359">
    <property type="term" value="F:ABC-type transporter activity"/>
    <property type="evidence" value="ECO:0007669"/>
    <property type="project" value="InterPro"/>
</dbReference>
<comment type="caution">
    <text evidence="1">The sequence shown here is derived from an EMBL/GenBank/DDBJ whole genome shotgun (WGS) entry which is preliminary data.</text>
</comment>
<evidence type="ECO:0000313" key="2">
    <source>
        <dbReference type="Proteomes" id="UP000821866"/>
    </source>
</evidence>